<dbReference type="Pfam" id="PF06062">
    <property type="entry name" value="UPF0231"/>
    <property type="match status" value="1"/>
</dbReference>
<dbReference type="RefSeq" id="WP_132688206.1">
    <property type="nucleotide sequence ID" value="NZ_SMFT01000001.1"/>
</dbReference>
<dbReference type="AlphaFoldDB" id="A0A4R1G7N7"/>
<dbReference type="OrthoDB" id="5739292at2"/>
<keyword evidence="3" id="KW-1185">Reference proteome</keyword>
<evidence type="ECO:0000256" key="1">
    <source>
        <dbReference type="ARBA" id="ARBA00005367"/>
    </source>
</evidence>
<accession>A0A4R1G7N7</accession>
<dbReference type="InterPro" id="IPR008249">
    <property type="entry name" value="UPF0231"/>
</dbReference>
<dbReference type="Proteomes" id="UP000294702">
    <property type="component" value="Unassembled WGS sequence"/>
</dbReference>
<proteinExistence type="inferred from homology"/>
<evidence type="ECO:0000313" key="2">
    <source>
        <dbReference type="EMBL" id="TCK01669.1"/>
    </source>
</evidence>
<name>A0A4R1G7N7_9PAST</name>
<protein>
    <submittedName>
        <fullName evidence="2">Uncharacterized protein</fullName>
    </submittedName>
</protein>
<comment type="similarity">
    <text evidence="1">Belongs to the UPF0231 family.</text>
</comment>
<evidence type="ECO:0000313" key="3">
    <source>
        <dbReference type="Proteomes" id="UP000294702"/>
    </source>
</evidence>
<organism evidence="2 3">
    <name type="scientific">Volucribacter psittacicida</name>
    <dbReference type="NCBI Taxonomy" id="203482"/>
    <lineage>
        <taxon>Bacteria</taxon>
        <taxon>Pseudomonadati</taxon>
        <taxon>Pseudomonadota</taxon>
        <taxon>Gammaproteobacteria</taxon>
        <taxon>Pasteurellales</taxon>
        <taxon>Pasteurellaceae</taxon>
        <taxon>Volucribacter</taxon>
    </lineage>
</organism>
<sequence length="115" mass="13394">MDFQFSQYLGQTSVKCSMEHEAFAHWLNIEMNTALAQQILAQLVPTYKIKTQKIIGKEYSLYIDHQQVICQANCLATEQQDLEQLEQDFHYYDSESVAICGLEDFIKLLEAYITF</sequence>
<dbReference type="EMBL" id="SMFT01000001">
    <property type="protein sequence ID" value="TCK01669.1"/>
    <property type="molecule type" value="Genomic_DNA"/>
</dbReference>
<gene>
    <name evidence="2" type="ORF">EV694_0288</name>
</gene>
<reference evidence="2 3" key="1">
    <citation type="submission" date="2019-03" db="EMBL/GenBank/DDBJ databases">
        <title>Genomic Encyclopedia of Type Strains, Phase IV (KMG-IV): sequencing the most valuable type-strain genomes for metagenomic binning, comparative biology and taxonomic classification.</title>
        <authorList>
            <person name="Goeker M."/>
        </authorList>
    </citation>
    <scope>NUCLEOTIDE SEQUENCE [LARGE SCALE GENOMIC DNA]</scope>
    <source>
        <strain evidence="2 3">DSM 15534</strain>
    </source>
</reference>
<comment type="caution">
    <text evidence="2">The sequence shown here is derived from an EMBL/GenBank/DDBJ whole genome shotgun (WGS) entry which is preliminary data.</text>
</comment>
<dbReference type="PIRSF" id="PIRSF006287">
    <property type="entry name" value="UCP006287"/>
    <property type="match status" value="1"/>
</dbReference>